<dbReference type="EMBL" id="SMKY01000085">
    <property type="protein sequence ID" value="TDD80865.1"/>
    <property type="molecule type" value="Genomic_DNA"/>
</dbReference>
<dbReference type="OrthoDB" id="5177725at2"/>
<keyword evidence="3" id="KW-1185">Reference proteome</keyword>
<dbReference type="SUPFAM" id="SSF47413">
    <property type="entry name" value="lambda repressor-like DNA-binding domains"/>
    <property type="match status" value="1"/>
</dbReference>
<dbReference type="AlphaFoldDB" id="A0A4R5B6B8"/>
<protein>
    <submittedName>
        <fullName evidence="2">XRE family transcriptional regulator</fullName>
    </submittedName>
</protein>
<dbReference type="InterPro" id="IPR043917">
    <property type="entry name" value="DUF5753"/>
</dbReference>
<dbReference type="GO" id="GO:0003677">
    <property type="term" value="F:DNA binding"/>
    <property type="evidence" value="ECO:0007669"/>
    <property type="project" value="InterPro"/>
</dbReference>
<feature type="domain" description="HTH cro/C1-type" evidence="1">
    <location>
        <begin position="18"/>
        <end position="72"/>
    </location>
</feature>
<dbReference type="Gene3D" id="1.10.260.40">
    <property type="entry name" value="lambda repressor-like DNA-binding domains"/>
    <property type="match status" value="1"/>
</dbReference>
<gene>
    <name evidence="2" type="ORF">E1293_19705</name>
</gene>
<reference evidence="2 3" key="1">
    <citation type="submission" date="2019-03" db="EMBL/GenBank/DDBJ databases">
        <title>Draft genome sequences of novel Actinobacteria.</title>
        <authorList>
            <person name="Sahin N."/>
            <person name="Ay H."/>
            <person name="Saygin H."/>
        </authorList>
    </citation>
    <scope>NUCLEOTIDE SEQUENCE [LARGE SCALE GENOMIC DNA]</scope>
    <source>
        <strain evidence="2 3">DSM 45941</strain>
    </source>
</reference>
<name>A0A4R5B6B8_9ACTN</name>
<dbReference type="RefSeq" id="WP_132198899.1">
    <property type="nucleotide sequence ID" value="NZ_SMKY01000085.1"/>
</dbReference>
<evidence type="ECO:0000259" key="1">
    <source>
        <dbReference type="PROSITE" id="PS50943"/>
    </source>
</evidence>
<dbReference type="CDD" id="cd00093">
    <property type="entry name" value="HTH_XRE"/>
    <property type="match status" value="1"/>
</dbReference>
<dbReference type="PROSITE" id="PS50943">
    <property type="entry name" value="HTH_CROC1"/>
    <property type="match status" value="1"/>
</dbReference>
<sequence length="289" mass="32816">MAVASPTTVRHRLLVQKLRRLREEAGFTQSDVAAEMDWSESKQIKIERGNIPVRVPDVRALLVHYGLTGPDRKQEADAILQLARDARQKGWWHTYGDAVPEWFEPFLGLETEATSIRTYQSELVHGLLQTPDYYSAFVSKSTPFSTLDEIERKVAVRAERQSRLERPEGPAYWTIMNEAALLRSPGPAGAMKTQLEYILERLELQRVTVQVLPFAAGMHPAMDGPFEILSFPESLDLDVVYLESQTGALYLEEKSQVARYNAMFDQLRAKALDPDKSRDLIAQKIREAT</sequence>
<dbReference type="InterPro" id="IPR010982">
    <property type="entry name" value="Lambda_DNA-bd_dom_sf"/>
</dbReference>
<proteinExistence type="predicted"/>
<dbReference type="SMART" id="SM00530">
    <property type="entry name" value="HTH_XRE"/>
    <property type="match status" value="1"/>
</dbReference>
<dbReference type="Pfam" id="PF19054">
    <property type="entry name" value="DUF5753"/>
    <property type="match status" value="1"/>
</dbReference>
<organism evidence="2 3">
    <name type="scientific">Actinomadura darangshiensis</name>
    <dbReference type="NCBI Taxonomy" id="705336"/>
    <lineage>
        <taxon>Bacteria</taxon>
        <taxon>Bacillati</taxon>
        <taxon>Actinomycetota</taxon>
        <taxon>Actinomycetes</taxon>
        <taxon>Streptosporangiales</taxon>
        <taxon>Thermomonosporaceae</taxon>
        <taxon>Actinomadura</taxon>
    </lineage>
</organism>
<comment type="caution">
    <text evidence="2">The sequence shown here is derived from an EMBL/GenBank/DDBJ whole genome shotgun (WGS) entry which is preliminary data.</text>
</comment>
<evidence type="ECO:0000313" key="2">
    <source>
        <dbReference type="EMBL" id="TDD80865.1"/>
    </source>
</evidence>
<dbReference type="Proteomes" id="UP000295578">
    <property type="component" value="Unassembled WGS sequence"/>
</dbReference>
<evidence type="ECO:0000313" key="3">
    <source>
        <dbReference type="Proteomes" id="UP000295578"/>
    </source>
</evidence>
<dbReference type="Pfam" id="PF13560">
    <property type="entry name" value="HTH_31"/>
    <property type="match status" value="1"/>
</dbReference>
<accession>A0A4R5B6B8</accession>
<dbReference type="InterPro" id="IPR001387">
    <property type="entry name" value="Cro/C1-type_HTH"/>
</dbReference>